<evidence type="ECO:0000313" key="2">
    <source>
        <dbReference type="EMBL" id="QJB04017.1"/>
    </source>
</evidence>
<accession>A0A6M3M043</accession>
<dbReference type="AlphaFoldDB" id="A0A6M3M043"/>
<dbReference type="EMBL" id="MT143869">
    <property type="protein sequence ID" value="QJB04017.1"/>
    <property type="molecule type" value="Genomic_DNA"/>
</dbReference>
<dbReference type="EMBL" id="MT143639">
    <property type="protein sequence ID" value="QJA99274.1"/>
    <property type="molecule type" value="Genomic_DNA"/>
</dbReference>
<evidence type="ECO:0000313" key="1">
    <source>
        <dbReference type="EMBL" id="QJA99274.1"/>
    </source>
</evidence>
<protein>
    <submittedName>
        <fullName evidence="1">Uncharacterized protein</fullName>
    </submittedName>
</protein>
<gene>
    <name evidence="1" type="ORF">MM171A01234_0014</name>
    <name evidence="2" type="ORF">MM171B00502_0010</name>
</gene>
<proteinExistence type="predicted"/>
<organism evidence="1">
    <name type="scientific">viral metagenome</name>
    <dbReference type="NCBI Taxonomy" id="1070528"/>
    <lineage>
        <taxon>unclassified sequences</taxon>
        <taxon>metagenomes</taxon>
        <taxon>organismal metagenomes</taxon>
    </lineage>
</organism>
<name>A0A6M3M043_9ZZZZ</name>
<sequence>MKQKYEIELEEELEQITNPLDEEKRWVYGTRSERWELVGQDDRDFGSGITVTEMKEIGEAAAKEKYFRARPV</sequence>
<reference evidence="1" key="1">
    <citation type="submission" date="2020-03" db="EMBL/GenBank/DDBJ databases">
        <title>The deep terrestrial virosphere.</title>
        <authorList>
            <person name="Holmfeldt K."/>
            <person name="Nilsson E."/>
            <person name="Simone D."/>
            <person name="Lopez-Fernandez M."/>
            <person name="Wu X."/>
            <person name="de Brujin I."/>
            <person name="Lundin D."/>
            <person name="Andersson A."/>
            <person name="Bertilsson S."/>
            <person name="Dopson M."/>
        </authorList>
    </citation>
    <scope>NUCLEOTIDE SEQUENCE</scope>
    <source>
        <strain evidence="1">MM171A01234</strain>
        <strain evidence="2">MM171B00502</strain>
    </source>
</reference>